<dbReference type="OrthoDB" id="420380at2759"/>
<dbReference type="Gene3D" id="2.60.120.620">
    <property type="entry name" value="q2cbj1_9rhob like domain"/>
    <property type="match status" value="1"/>
</dbReference>
<dbReference type="InterPro" id="IPR045054">
    <property type="entry name" value="P4HA-like"/>
</dbReference>
<name>A0A814D6F5_ADIRI</name>
<dbReference type="EMBL" id="CAJNOR010002240">
    <property type="protein sequence ID" value="CAF1267059.1"/>
    <property type="molecule type" value="Genomic_DNA"/>
</dbReference>
<dbReference type="InterPro" id="IPR006620">
    <property type="entry name" value="Pro_4_hyd_alph"/>
</dbReference>
<evidence type="ECO:0000313" key="11">
    <source>
        <dbReference type="Proteomes" id="UP000663852"/>
    </source>
</evidence>
<evidence type="ECO:0000256" key="6">
    <source>
        <dbReference type="ARBA" id="ARBA00023004"/>
    </source>
</evidence>
<dbReference type="SMART" id="SM00702">
    <property type="entry name" value="P4Hc"/>
    <property type="match status" value="1"/>
</dbReference>
<protein>
    <recommendedName>
        <fullName evidence="7">Prolyl 4-hydroxylase alpha subunit domain-containing protein</fullName>
    </recommendedName>
</protein>
<comment type="cofactor">
    <cofactor evidence="1">
        <name>L-ascorbate</name>
        <dbReference type="ChEBI" id="CHEBI:38290"/>
    </cofactor>
</comment>
<keyword evidence="10" id="KW-1185">Reference proteome</keyword>
<evidence type="ECO:0000256" key="4">
    <source>
        <dbReference type="ARBA" id="ARBA00022964"/>
    </source>
</evidence>
<dbReference type="GO" id="GO:0004656">
    <property type="term" value="F:procollagen-proline 4-dioxygenase activity"/>
    <property type="evidence" value="ECO:0007669"/>
    <property type="project" value="TreeGrafter"/>
</dbReference>
<evidence type="ECO:0000256" key="1">
    <source>
        <dbReference type="ARBA" id="ARBA00001961"/>
    </source>
</evidence>
<dbReference type="GO" id="GO:0005783">
    <property type="term" value="C:endoplasmic reticulum"/>
    <property type="evidence" value="ECO:0007669"/>
    <property type="project" value="TreeGrafter"/>
</dbReference>
<organism evidence="8 11">
    <name type="scientific">Adineta ricciae</name>
    <name type="common">Rotifer</name>
    <dbReference type="NCBI Taxonomy" id="249248"/>
    <lineage>
        <taxon>Eukaryota</taxon>
        <taxon>Metazoa</taxon>
        <taxon>Spiralia</taxon>
        <taxon>Gnathifera</taxon>
        <taxon>Rotifera</taxon>
        <taxon>Eurotatoria</taxon>
        <taxon>Bdelloidea</taxon>
        <taxon>Adinetida</taxon>
        <taxon>Adinetidae</taxon>
        <taxon>Adineta</taxon>
    </lineage>
</organism>
<evidence type="ECO:0000256" key="5">
    <source>
        <dbReference type="ARBA" id="ARBA00023002"/>
    </source>
</evidence>
<dbReference type="Proteomes" id="UP000663852">
    <property type="component" value="Unassembled WGS sequence"/>
</dbReference>
<dbReference type="AlphaFoldDB" id="A0A814D6F5"/>
<keyword evidence="5" id="KW-0560">Oxidoreductase</keyword>
<keyword evidence="6" id="KW-0408">Iron</keyword>
<dbReference type="PANTHER" id="PTHR10869">
    <property type="entry name" value="PROLYL 4-HYDROXYLASE ALPHA SUBUNIT"/>
    <property type="match status" value="1"/>
</dbReference>
<keyword evidence="2" id="KW-0479">Metal-binding</keyword>
<dbReference type="Proteomes" id="UP000663828">
    <property type="component" value="Unassembled WGS sequence"/>
</dbReference>
<sequence>MSFIYRQILFGLLLSFAFFNIYQHRKIFFPKFDDALGNIHEYITNFRSYIREKPISPRQPCKSVKNENNYDLSQYKYKCPHHRYVTRMIERSPLIIYIENFLTPNEIQHLIDLVEPTFKPSKAIEENGSPSVGDFRTSHSAVIKSQQTPVVTCIEQRFAQFQGDVEIENLEPLQAVKYISDQHYKPHYDWFPFEEYTKVSGQRVTSFFTYLQANCSMGETEFVNITFNATSHRQFCDILTCDENSPKAGIRFRPLPGNSIFWFNIDEVGEEDYMTYHAGRAPGKNGLKIGLNTWTRAKKYFPMPKQN</sequence>
<evidence type="ECO:0000313" key="8">
    <source>
        <dbReference type="EMBL" id="CAF0951652.1"/>
    </source>
</evidence>
<keyword evidence="4" id="KW-0223">Dioxygenase</keyword>
<evidence type="ECO:0000313" key="10">
    <source>
        <dbReference type="Proteomes" id="UP000663828"/>
    </source>
</evidence>
<evidence type="ECO:0000259" key="7">
    <source>
        <dbReference type="SMART" id="SM00702"/>
    </source>
</evidence>
<accession>A0A814D6F5</accession>
<dbReference type="Pfam" id="PF13640">
    <property type="entry name" value="2OG-FeII_Oxy_3"/>
    <property type="match status" value="1"/>
</dbReference>
<comment type="caution">
    <text evidence="8">The sequence shown here is derived from an EMBL/GenBank/DDBJ whole genome shotgun (WGS) entry which is preliminary data.</text>
</comment>
<feature type="domain" description="Prolyl 4-hydroxylase alpha subunit" evidence="7">
    <location>
        <begin position="93"/>
        <end position="296"/>
    </location>
</feature>
<dbReference type="GO" id="GO:0031418">
    <property type="term" value="F:L-ascorbic acid binding"/>
    <property type="evidence" value="ECO:0007669"/>
    <property type="project" value="UniProtKB-KW"/>
</dbReference>
<evidence type="ECO:0000256" key="3">
    <source>
        <dbReference type="ARBA" id="ARBA00022896"/>
    </source>
</evidence>
<dbReference type="PANTHER" id="PTHR10869:SF246">
    <property type="entry name" value="TRANSMEMBRANE PROLYL 4-HYDROXYLASE"/>
    <property type="match status" value="1"/>
</dbReference>
<dbReference type="EMBL" id="CAJNOJ010000047">
    <property type="protein sequence ID" value="CAF0951652.1"/>
    <property type="molecule type" value="Genomic_DNA"/>
</dbReference>
<evidence type="ECO:0000313" key="9">
    <source>
        <dbReference type="EMBL" id="CAF1267059.1"/>
    </source>
</evidence>
<gene>
    <name evidence="8" type="ORF">EDS130_LOCUS12369</name>
    <name evidence="9" type="ORF">XAT740_LOCUS27088</name>
</gene>
<proteinExistence type="predicted"/>
<dbReference type="GO" id="GO:0005506">
    <property type="term" value="F:iron ion binding"/>
    <property type="evidence" value="ECO:0007669"/>
    <property type="project" value="InterPro"/>
</dbReference>
<dbReference type="InterPro" id="IPR044862">
    <property type="entry name" value="Pro_4_hyd_alph_FE2OG_OXY"/>
</dbReference>
<reference evidence="8" key="1">
    <citation type="submission" date="2021-02" db="EMBL/GenBank/DDBJ databases">
        <authorList>
            <person name="Nowell W R."/>
        </authorList>
    </citation>
    <scope>NUCLEOTIDE SEQUENCE</scope>
</reference>
<keyword evidence="3" id="KW-0847">Vitamin C</keyword>
<evidence type="ECO:0000256" key="2">
    <source>
        <dbReference type="ARBA" id="ARBA00022723"/>
    </source>
</evidence>